<protein>
    <recommendedName>
        <fullName evidence="3">Enoyl-CoA hydratase</fullName>
    </recommendedName>
</protein>
<dbReference type="PANTHER" id="PTHR42964">
    <property type="entry name" value="ENOYL-COA HYDRATASE"/>
    <property type="match status" value="1"/>
</dbReference>
<sequence length="93" mass="10889">MEAKNYKYINLEFKRGICVLNFNRHDKKNAFSTEMRSEIIEALNNLKANKRVRAVIFYGGKDFFSAGFDRDEVQKVIQGEGDYEAFIESNHLF</sequence>
<dbReference type="SUPFAM" id="SSF52096">
    <property type="entry name" value="ClpP/crotonase"/>
    <property type="match status" value="1"/>
</dbReference>
<feature type="non-terminal residue" evidence="2">
    <location>
        <position position="93"/>
    </location>
</feature>
<organism evidence="2">
    <name type="scientific">marine sediment metagenome</name>
    <dbReference type="NCBI Taxonomy" id="412755"/>
    <lineage>
        <taxon>unclassified sequences</taxon>
        <taxon>metagenomes</taxon>
        <taxon>ecological metagenomes</taxon>
    </lineage>
</organism>
<dbReference type="CDD" id="cd06558">
    <property type="entry name" value="crotonase-like"/>
    <property type="match status" value="1"/>
</dbReference>
<comment type="similarity">
    <text evidence="1">Belongs to the enoyl-CoA hydratase/isomerase family.</text>
</comment>
<evidence type="ECO:0000256" key="1">
    <source>
        <dbReference type="ARBA" id="ARBA00005254"/>
    </source>
</evidence>
<dbReference type="InterPro" id="IPR001753">
    <property type="entry name" value="Enoyl-CoA_hydra/iso"/>
</dbReference>
<name>X0XIT3_9ZZZZ</name>
<proteinExistence type="inferred from homology"/>
<gene>
    <name evidence="2" type="ORF">S01H1_69006</name>
</gene>
<dbReference type="Pfam" id="PF00378">
    <property type="entry name" value="ECH_1"/>
    <property type="match status" value="1"/>
</dbReference>
<dbReference type="Gene3D" id="3.90.226.10">
    <property type="entry name" value="2-enoyl-CoA Hydratase, Chain A, domain 1"/>
    <property type="match status" value="1"/>
</dbReference>
<dbReference type="InterPro" id="IPR051683">
    <property type="entry name" value="Enoyl-CoA_Hydratase/Isomerase"/>
</dbReference>
<reference evidence="2" key="1">
    <citation type="journal article" date="2014" name="Front. Microbiol.">
        <title>High frequency of phylogenetically diverse reductive dehalogenase-homologous genes in deep subseafloor sedimentary metagenomes.</title>
        <authorList>
            <person name="Kawai M."/>
            <person name="Futagami T."/>
            <person name="Toyoda A."/>
            <person name="Takaki Y."/>
            <person name="Nishi S."/>
            <person name="Hori S."/>
            <person name="Arai W."/>
            <person name="Tsubouchi T."/>
            <person name="Morono Y."/>
            <person name="Uchiyama I."/>
            <person name="Ito T."/>
            <person name="Fujiyama A."/>
            <person name="Inagaki F."/>
            <person name="Takami H."/>
        </authorList>
    </citation>
    <scope>NUCLEOTIDE SEQUENCE</scope>
    <source>
        <strain evidence="2">Expedition CK06-06</strain>
    </source>
</reference>
<dbReference type="EMBL" id="BARS01045788">
    <property type="protein sequence ID" value="GAG36563.1"/>
    <property type="molecule type" value="Genomic_DNA"/>
</dbReference>
<dbReference type="InterPro" id="IPR029045">
    <property type="entry name" value="ClpP/crotonase-like_dom_sf"/>
</dbReference>
<evidence type="ECO:0008006" key="3">
    <source>
        <dbReference type="Google" id="ProtNLM"/>
    </source>
</evidence>
<accession>X0XIT3</accession>
<dbReference type="PANTHER" id="PTHR42964:SF1">
    <property type="entry name" value="POLYKETIDE BIOSYNTHESIS ENOYL-COA HYDRATASE PKSH-RELATED"/>
    <property type="match status" value="1"/>
</dbReference>
<dbReference type="AlphaFoldDB" id="X0XIT3"/>
<comment type="caution">
    <text evidence="2">The sequence shown here is derived from an EMBL/GenBank/DDBJ whole genome shotgun (WGS) entry which is preliminary data.</text>
</comment>
<evidence type="ECO:0000313" key="2">
    <source>
        <dbReference type="EMBL" id="GAG36563.1"/>
    </source>
</evidence>